<keyword evidence="2" id="KW-0547">Nucleotide-binding</keyword>
<feature type="domain" description="NB-ARC" evidence="5">
    <location>
        <begin position="166"/>
        <end position="317"/>
    </location>
</feature>
<keyword evidence="1" id="KW-0677">Repeat</keyword>
<name>A0A165A4R6_DAUCS</name>
<evidence type="ECO:0000313" key="8">
    <source>
        <dbReference type="Proteomes" id="UP000077755"/>
    </source>
</evidence>
<keyword evidence="4" id="KW-0067">ATP-binding</keyword>
<dbReference type="GO" id="GO:0043531">
    <property type="term" value="F:ADP binding"/>
    <property type="evidence" value="ECO:0007669"/>
    <property type="project" value="InterPro"/>
</dbReference>
<dbReference type="InterPro" id="IPR038005">
    <property type="entry name" value="RX-like_CC"/>
</dbReference>
<sequence>MAEILVSVIAEPIVGKVIDLAASFIASQIDLLRHLKGDVGKLKSKLTMIHNVLKDAEEKQTGSHQLRDWLQKLQEASYDAEDLLEMFETEALLLQKKKEATKLPLIPREAFWKHSSAGKIKKLLSRLEDIAREKNDFGLENIHADVPSYDRTTTSFVNETDVVGREEDMKKISDMLLSEELNSQGGISVIPIIAMGGMGKTTLAQSIYNNETIQSHFKVVMWACVGYKFDIKSVLKEMIETHSKMKVAELDELPLHLLESRLLNVISTNCILVVLDDVWSVNYDDYEKLERLLKSAGKGSRVLITSRDSGVFSLNSSQPDFKMPSRRS</sequence>
<dbReference type="Pfam" id="PF18052">
    <property type="entry name" value="Rx_N"/>
    <property type="match status" value="1"/>
</dbReference>
<dbReference type="PANTHER" id="PTHR36766">
    <property type="entry name" value="PLANT BROAD-SPECTRUM MILDEW RESISTANCE PROTEIN RPW8"/>
    <property type="match status" value="1"/>
</dbReference>
<evidence type="ECO:0000256" key="1">
    <source>
        <dbReference type="ARBA" id="ARBA00022737"/>
    </source>
</evidence>
<dbReference type="PANTHER" id="PTHR36766:SF40">
    <property type="entry name" value="DISEASE RESISTANCE PROTEIN RGA3"/>
    <property type="match status" value="1"/>
</dbReference>
<dbReference type="OrthoDB" id="5279713at2759"/>
<reference evidence="7" key="1">
    <citation type="journal article" date="2016" name="Nat. Genet.">
        <title>A high-quality carrot genome assembly provides new insights into carotenoid accumulation and asterid genome evolution.</title>
        <authorList>
            <person name="Iorizzo M."/>
            <person name="Ellison S."/>
            <person name="Senalik D."/>
            <person name="Zeng P."/>
            <person name="Satapoomin P."/>
            <person name="Huang J."/>
            <person name="Bowman M."/>
            <person name="Iovene M."/>
            <person name="Sanseverino W."/>
            <person name="Cavagnaro P."/>
            <person name="Yildiz M."/>
            <person name="Macko-Podgorni A."/>
            <person name="Moranska E."/>
            <person name="Grzebelus E."/>
            <person name="Grzebelus D."/>
            <person name="Ashrafi H."/>
            <person name="Zheng Z."/>
            <person name="Cheng S."/>
            <person name="Spooner D."/>
            <person name="Van Deynze A."/>
            <person name="Simon P."/>
        </authorList>
    </citation>
    <scope>NUCLEOTIDE SEQUENCE</scope>
    <source>
        <tissue evidence="7">Leaf</tissue>
    </source>
</reference>
<organism evidence="7 8">
    <name type="scientific">Daucus carota subsp. sativus</name>
    <name type="common">Carrot</name>
    <dbReference type="NCBI Taxonomy" id="79200"/>
    <lineage>
        <taxon>Eukaryota</taxon>
        <taxon>Viridiplantae</taxon>
        <taxon>Streptophyta</taxon>
        <taxon>Embryophyta</taxon>
        <taxon>Tracheophyta</taxon>
        <taxon>Spermatophyta</taxon>
        <taxon>Magnoliopsida</taxon>
        <taxon>eudicotyledons</taxon>
        <taxon>Gunneridae</taxon>
        <taxon>Pentapetalae</taxon>
        <taxon>asterids</taxon>
        <taxon>campanulids</taxon>
        <taxon>Apiales</taxon>
        <taxon>Apiaceae</taxon>
        <taxon>Apioideae</taxon>
        <taxon>Scandiceae</taxon>
        <taxon>Daucinae</taxon>
        <taxon>Daucus</taxon>
        <taxon>Daucus sect. Daucus</taxon>
    </lineage>
</organism>
<feature type="domain" description="Disease resistance N-terminal" evidence="6">
    <location>
        <begin position="13"/>
        <end position="99"/>
    </location>
</feature>
<dbReference type="Gene3D" id="1.20.5.4130">
    <property type="match status" value="1"/>
</dbReference>
<dbReference type="PRINTS" id="PR00364">
    <property type="entry name" value="DISEASERSIST"/>
</dbReference>
<dbReference type="EMBL" id="CP093346">
    <property type="protein sequence ID" value="WOG95655.1"/>
    <property type="molecule type" value="Genomic_DNA"/>
</dbReference>
<keyword evidence="8" id="KW-1185">Reference proteome</keyword>
<evidence type="ECO:0000256" key="3">
    <source>
        <dbReference type="ARBA" id="ARBA00022821"/>
    </source>
</evidence>
<dbReference type="KEGG" id="dcr:108219280"/>
<dbReference type="Pfam" id="PF00931">
    <property type="entry name" value="NB-ARC"/>
    <property type="match status" value="1"/>
</dbReference>
<evidence type="ECO:0000259" key="6">
    <source>
        <dbReference type="Pfam" id="PF18052"/>
    </source>
</evidence>
<evidence type="ECO:0000313" key="7">
    <source>
        <dbReference type="EMBL" id="WOG95655.1"/>
    </source>
</evidence>
<evidence type="ECO:0000256" key="4">
    <source>
        <dbReference type="ARBA" id="ARBA00022840"/>
    </source>
</evidence>
<proteinExistence type="predicted"/>
<accession>A0A165A4R6</accession>
<dbReference type="GO" id="GO:0005524">
    <property type="term" value="F:ATP binding"/>
    <property type="evidence" value="ECO:0007669"/>
    <property type="project" value="UniProtKB-KW"/>
</dbReference>
<dbReference type="SUPFAM" id="SSF52540">
    <property type="entry name" value="P-loop containing nucleoside triphosphate hydrolases"/>
    <property type="match status" value="1"/>
</dbReference>
<dbReference type="InterPro" id="IPR027417">
    <property type="entry name" value="P-loop_NTPase"/>
</dbReference>
<dbReference type="Gramene" id="KZM96909">
    <property type="protein sequence ID" value="KZM96909"/>
    <property type="gene ID" value="DCAR_015729"/>
</dbReference>
<dbReference type="InterPro" id="IPR002182">
    <property type="entry name" value="NB-ARC"/>
</dbReference>
<dbReference type="OMA" id="EMIETHS"/>
<gene>
    <name evidence="7" type="ORF">DCAR_0414981</name>
</gene>
<evidence type="ECO:0000256" key="2">
    <source>
        <dbReference type="ARBA" id="ARBA00022741"/>
    </source>
</evidence>
<dbReference type="AlphaFoldDB" id="A0A165A4R6"/>
<evidence type="ECO:0000259" key="5">
    <source>
        <dbReference type="Pfam" id="PF00931"/>
    </source>
</evidence>
<dbReference type="InterPro" id="IPR041118">
    <property type="entry name" value="Rx_N"/>
</dbReference>
<dbReference type="Proteomes" id="UP000077755">
    <property type="component" value="Chromosome 4"/>
</dbReference>
<dbReference type="GO" id="GO:0006952">
    <property type="term" value="P:defense response"/>
    <property type="evidence" value="ECO:0007669"/>
    <property type="project" value="UniProtKB-KW"/>
</dbReference>
<keyword evidence="3" id="KW-0611">Plant defense</keyword>
<protein>
    <submittedName>
        <fullName evidence="7">Uncharacterized protein</fullName>
    </submittedName>
</protein>
<reference evidence="7" key="2">
    <citation type="submission" date="2022-03" db="EMBL/GenBank/DDBJ databases">
        <title>Draft title - Genomic analysis of global carrot germplasm unveils the trajectory of domestication and the origin of high carotenoid orange carrot.</title>
        <authorList>
            <person name="Iorizzo M."/>
            <person name="Ellison S."/>
            <person name="Senalik D."/>
            <person name="Macko-Podgorni A."/>
            <person name="Grzebelus D."/>
            <person name="Bostan H."/>
            <person name="Rolling W."/>
            <person name="Curaba J."/>
            <person name="Simon P."/>
        </authorList>
    </citation>
    <scope>NUCLEOTIDE SEQUENCE</scope>
    <source>
        <tissue evidence="7">Leaf</tissue>
    </source>
</reference>
<dbReference type="Gene3D" id="3.40.50.300">
    <property type="entry name" value="P-loop containing nucleotide triphosphate hydrolases"/>
    <property type="match status" value="1"/>
</dbReference>
<dbReference type="CDD" id="cd14798">
    <property type="entry name" value="RX-CC_like"/>
    <property type="match status" value="1"/>
</dbReference>